<dbReference type="InterPro" id="IPR025110">
    <property type="entry name" value="AMP-bd_C"/>
</dbReference>
<proteinExistence type="predicted"/>
<evidence type="ECO:0000313" key="4">
    <source>
        <dbReference type="Proteomes" id="UP000574769"/>
    </source>
</evidence>
<dbReference type="Pfam" id="PF00501">
    <property type="entry name" value="AMP-binding"/>
    <property type="match status" value="1"/>
</dbReference>
<dbReference type="Gene3D" id="3.40.50.12780">
    <property type="entry name" value="N-terminal domain of ligase-like"/>
    <property type="match status" value="1"/>
</dbReference>
<keyword evidence="3" id="KW-0436">Ligase</keyword>
<dbReference type="Proteomes" id="UP000574769">
    <property type="component" value="Unassembled WGS sequence"/>
</dbReference>
<organism evidence="3 4">
    <name type="scientific">Sphingomonas abaci</name>
    <dbReference type="NCBI Taxonomy" id="237611"/>
    <lineage>
        <taxon>Bacteria</taxon>
        <taxon>Pseudomonadati</taxon>
        <taxon>Pseudomonadota</taxon>
        <taxon>Alphaproteobacteria</taxon>
        <taxon>Sphingomonadales</taxon>
        <taxon>Sphingomonadaceae</taxon>
        <taxon>Sphingomonas</taxon>
    </lineage>
</organism>
<dbReference type="Gene3D" id="3.30.300.30">
    <property type="match status" value="1"/>
</dbReference>
<sequence>MSAALPRSTAHGIACAVVMAEVGRLRERHHPVLPPGTWPEALPIGDDGLGLDSLEQLGALGALAEMFGLDDRLLGTEPPRSVGAWVDWIMSRHEGGDGELTVMTSGSTGQPRPCVHAVPDLLAEAQFLATHVAERRRVVTLVPAHHLYGIVWTAILPAVLGVPVVARIIGAPLELASGDLIVAVPEQWQAMRRLVRSFPADVVGCSSAGPLDDALATSLLASGLSRLLDVYGSSETGGIAVRSAPAAAYDLLPRWRLSSDGEGDWCLRDAKGKSYSLPDHVEKIGEQSLRPVGRRDGAVQVGGEKVWPGRVADTLRRIDGVADVAVRQQANGRLKAFIVPAGSLEAADLAAMIERVCDERLSPPERPRAIRFGDALPRNMMGKLEDWV</sequence>
<dbReference type="Pfam" id="PF13193">
    <property type="entry name" value="AMP-binding_C"/>
    <property type="match status" value="1"/>
</dbReference>
<evidence type="ECO:0000259" key="1">
    <source>
        <dbReference type="Pfam" id="PF00501"/>
    </source>
</evidence>
<feature type="domain" description="AMP-binding enzyme C-terminal" evidence="2">
    <location>
        <begin position="315"/>
        <end position="383"/>
    </location>
</feature>
<accession>A0A7W7AFJ3</accession>
<evidence type="ECO:0000259" key="2">
    <source>
        <dbReference type="Pfam" id="PF13193"/>
    </source>
</evidence>
<dbReference type="EC" id="6.2.1.12" evidence="3"/>
<dbReference type="PANTHER" id="PTHR43767:SF1">
    <property type="entry name" value="NONRIBOSOMAL PEPTIDE SYNTHASE PES1 (EUROFUNG)-RELATED"/>
    <property type="match status" value="1"/>
</dbReference>
<evidence type="ECO:0000313" key="3">
    <source>
        <dbReference type="EMBL" id="MBB4616108.1"/>
    </source>
</evidence>
<dbReference type="InterPro" id="IPR050237">
    <property type="entry name" value="ATP-dep_AMP-bd_enzyme"/>
</dbReference>
<protein>
    <submittedName>
        <fullName evidence="3">4-coumarate--CoA ligase</fullName>
        <ecNumber evidence="3">6.2.1.12</ecNumber>
    </submittedName>
</protein>
<dbReference type="SUPFAM" id="SSF56801">
    <property type="entry name" value="Acetyl-CoA synthetase-like"/>
    <property type="match status" value="1"/>
</dbReference>
<keyword evidence="4" id="KW-1185">Reference proteome</keyword>
<dbReference type="InterPro" id="IPR000873">
    <property type="entry name" value="AMP-dep_synth/lig_dom"/>
</dbReference>
<comment type="caution">
    <text evidence="3">The sequence shown here is derived from an EMBL/GenBank/DDBJ whole genome shotgun (WGS) entry which is preliminary data.</text>
</comment>
<gene>
    <name evidence="3" type="ORF">GGQ96_000214</name>
</gene>
<dbReference type="PANTHER" id="PTHR43767">
    <property type="entry name" value="LONG-CHAIN-FATTY-ACID--COA LIGASE"/>
    <property type="match status" value="1"/>
</dbReference>
<dbReference type="InterPro" id="IPR045851">
    <property type="entry name" value="AMP-bd_C_sf"/>
</dbReference>
<dbReference type="AlphaFoldDB" id="A0A7W7AFJ3"/>
<dbReference type="GO" id="GO:0016207">
    <property type="term" value="F:4-coumarate-CoA ligase activity"/>
    <property type="evidence" value="ECO:0007669"/>
    <property type="project" value="UniProtKB-EC"/>
</dbReference>
<reference evidence="3 4" key="1">
    <citation type="submission" date="2020-08" db="EMBL/GenBank/DDBJ databases">
        <title>Genomic Encyclopedia of Type Strains, Phase IV (KMG-IV): sequencing the most valuable type-strain genomes for metagenomic binning, comparative biology and taxonomic classification.</title>
        <authorList>
            <person name="Goeker M."/>
        </authorList>
    </citation>
    <scope>NUCLEOTIDE SEQUENCE [LARGE SCALE GENOMIC DNA]</scope>
    <source>
        <strain evidence="3 4">DSM 15867</strain>
    </source>
</reference>
<name>A0A7W7AFJ3_9SPHN</name>
<dbReference type="RefSeq" id="WP_184110721.1">
    <property type="nucleotide sequence ID" value="NZ_JACHNY010000001.1"/>
</dbReference>
<feature type="domain" description="AMP-dependent synthetase/ligase" evidence="1">
    <location>
        <begin position="104"/>
        <end position="242"/>
    </location>
</feature>
<dbReference type="EMBL" id="JACHNY010000001">
    <property type="protein sequence ID" value="MBB4616108.1"/>
    <property type="molecule type" value="Genomic_DNA"/>
</dbReference>
<dbReference type="InterPro" id="IPR042099">
    <property type="entry name" value="ANL_N_sf"/>
</dbReference>